<dbReference type="SUPFAM" id="SSF51735">
    <property type="entry name" value="NAD(P)-binding Rossmann-fold domains"/>
    <property type="match status" value="1"/>
</dbReference>
<protein>
    <submittedName>
        <fullName evidence="4">14816_t:CDS:1</fullName>
    </submittedName>
</protein>
<organism evidence="4 5">
    <name type="scientific">Racocetra fulgida</name>
    <dbReference type="NCBI Taxonomy" id="60492"/>
    <lineage>
        <taxon>Eukaryota</taxon>
        <taxon>Fungi</taxon>
        <taxon>Fungi incertae sedis</taxon>
        <taxon>Mucoromycota</taxon>
        <taxon>Glomeromycotina</taxon>
        <taxon>Glomeromycetes</taxon>
        <taxon>Diversisporales</taxon>
        <taxon>Gigasporaceae</taxon>
        <taxon>Racocetra</taxon>
    </lineage>
</organism>
<evidence type="ECO:0000313" key="4">
    <source>
        <dbReference type="EMBL" id="CAG8486159.1"/>
    </source>
</evidence>
<evidence type="ECO:0000256" key="1">
    <source>
        <dbReference type="ARBA" id="ARBA00007240"/>
    </source>
</evidence>
<dbReference type="Pfam" id="PF05691">
    <property type="entry name" value="Raffinose_syn"/>
    <property type="match status" value="2"/>
</dbReference>
<dbReference type="InterPro" id="IPR017853">
    <property type="entry name" value="GH"/>
</dbReference>
<accession>A0A9N8WGT7</accession>
<dbReference type="Pfam" id="PF01073">
    <property type="entry name" value="3Beta_HSD"/>
    <property type="match status" value="1"/>
</dbReference>
<dbReference type="InterPro" id="IPR008811">
    <property type="entry name" value="Glycosyl_hydrolases_36"/>
</dbReference>
<comment type="caution">
    <text evidence="4">The sequence shown here is derived from an EMBL/GenBank/DDBJ whole genome shotgun (WGS) entry which is preliminary data.</text>
</comment>
<dbReference type="PANTHER" id="PTHR31268">
    <property type="match status" value="1"/>
</dbReference>
<dbReference type="InterPro" id="IPR002225">
    <property type="entry name" value="3Beta_OHSteriod_DH/Estase"/>
</dbReference>
<dbReference type="PANTHER" id="PTHR31268:SF32">
    <property type="entry name" value="GALACTINOL--SUCROSE GALACTOSYLTRANSFERASE 2-RELATED"/>
    <property type="match status" value="1"/>
</dbReference>
<reference evidence="4" key="1">
    <citation type="submission" date="2021-06" db="EMBL/GenBank/DDBJ databases">
        <authorList>
            <person name="Kallberg Y."/>
            <person name="Tangrot J."/>
            <person name="Rosling A."/>
        </authorList>
    </citation>
    <scope>NUCLEOTIDE SEQUENCE</scope>
    <source>
        <strain evidence="4">IN212</strain>
    </source>
</reference>
<dbReference type="GO" id="GO:0006694">
    <property type="term" value="P:steroid biosynthetic process"/>
    <property type="evidence" value="ECO:0007669"/>
    <property type="project" value="InterPro"/>
</dbReference>
<sequence>MKLFLTGGSGFLGRNFIRYVLSRDKQITINVLARSSTSDEYILNACNAIEDGKKRVRIIRGCINDEAAIREGLNGVDVIVHMASKVQPWGYFTEFEKVNIEGTLQFLSIISTLPQKPRFIYISSFTALIMSDVNPARPFETFRPPKWLIWGAVTFIEWIPLLGYSKLWVLDYDVYARPNKLYVQLWTNLKIPSWSSIELVEEQQQIIVGCDPDESYRVFKIVISTIDINEGWYEFTARIKREDWEGDSKARFVVGRGNDPYMTAKACMNFINEINGINSAKTTSSIETKERFDYDHIGYCTYNGIERVKHSDEIIHLVIPQDIHKFYNDFYNYLKDQGVDMVKVDSLGSFDLIDYGQSRHRRWWREYHDALETNSKEYFDNRIIYCMAHSPNIIQQVLSGSGSNDDMPITRAISGGPLYITDIPNKYNLDVLEKCIVNIPTYKTYKSSLNSSCKTSSSSTKLSTKLPQRILKSENPALPSLQSLFRDFTKVDNLLQICNRNNKIKVLGLWNCRPHILLDLFYLTDVYGLETNNIVDKGNNQNHKDFIREYALYFFKNKRALLVNSMKEPISIIVRAEEFEIVTISPIDYSTGKSYNRYFTIKIASFGLIDKYNGSKAVILSEFISESVRQTNSFNESGVISAENRQGRIFYKVQLVGYGECGFYLDSDNGRICGTKAYLGSKLLKNVKYDIDKKLLSIGLDKEDIENDGQRTEFRMLNHDMLKVELFLEIIVE</sequence>
<gene>
    <name evidence="4" type="ORF">RFULGI_LOCUS1769</name>
</gene>
<dbReference type="GO" id="GO:0016616">
    <property type="term" value="F:oxidoreductase activity, acting on the CH-OH group of donors, NAD or NADP as acceptor"/>
    <property type="evidence" value="ECO:0007669"/>
    <property type="project" value="InterPro"/>
</dbReference>
<dbReference type="InterPro" id="IPR036291">
    <property type="entry name" value="NAD(P)-bd_dom_sf"/>
</dbReference>
<evidence type="ECO:0000313" key="5">
    <source>
        <dbReference type="Proteomes" id="UP000789396"/>
    </source>
</evidence>
<feature type="domain" description="3-beta hydroxysteroid dehydrogenase/isomerase" evidence="3">
    <location>
        <begin position="5"/>
        <end position="127"/>
    </location>
</feature>
<comment type="similarity">
    <text evidence="1">Belongs to the glycosyl hydrolases 36 family.</text>
</comment>
<name>A0A9N8WGT7_9GLOM</name>
<dbReference type="SUPFAM" id="SSF51445">
    <property type="entry name" value="(Trans)glycosidases"/>
    <property type="match status" value="1"/>
</dbReference>
<evidence type="ECO:0000256" key="2">
    <source>
        <dbReference type="ARBA" id="ARBA00023277"/>
    </source>
</evidence>
<dbReference type="AlphaFoldDB" id="A0A9N8WGT7"/>
<proteinExistence type="inferred from homology"/>
<dbReference type="OrthoDB" id="4664297at2759"/>
<keyword evidence="2" id="KW-0119">Carbohydrate metabolism</keyword>
<evidence type="ECO:0000259" key="3">
    <source>
        <dbReference type="Pfam" id="PF01073"/>
    </source>
</evidence>
<keyword evidence="5" id="KW-1185">Reference proteome</keyword>
<dbReference type="Gene3D" id="3.40.50.720">
    <property type="entry name" value="NAD(P)-binding Rossmann-like Domain"/>
    <property type="match status" value="1"/>
</dbReference>
<dbReference type="EMBL" id="CAJVPZ010001179">
    <property type="protein sequence ID" value="CAG8486159.1"/>
    <property type="molecule type" value="Genomic_DNA"/>
</dbReference>
<dbReference type="Proteomes" id="UP000789396">
    <property type="component" value="Unassembled WGS sequence"/>
</dbReference>